<proteinExistence type="predicted"/>
<evidence type="ECO:0000313" key="1">
    <source>
        <dbReference type="EMBL" id="CAJ0819098.1"/>
    </source>
</evidence>
<organism evidence="1 2">
    <name type="scientific">Ralstonia flaminis</name>
    <dbReference type="NCBI Taxonomy" id="3058597"/>
    <lineage>
        <taxon>Bacteria</taxon>
        <taxon>Pseudomonadati</taxon>
        <taxon>Pseudomonadota</taxon>
        <taxon>Betaproteobacteria</taxon>
        <taxon>Burkholderiales</taxon>
        <taxon>Burkholderiaceae</taxon>
        <taxon>Ralstonia</taxon>
    </lineage>
</organism>
<keyword evidence="2" id="KW-1185">Reference proteome</keyword>
<dbReference type="EMBL" id="CATZLL010000013">
    <property type="protein sequence ID" value="CAJ0819098.1"/>
    <property type="molecule type" value="Genomic_DNA"/>
</dbReference>
<accession>A0ABN9JSX1</accession>
<gene>
    <name evidence="1" type="ORF">LMG18101_03833</name>
</gene>
<dbReference type="Proteomes" id="UP001189757">
    <property type="component" value="Unassembled WGS sequence"/>
</dbReference>
<name>A0ABN9JSX1_9RALS</name>
<protein>
    <submittedName>
        <fullName evidence="1">Uncharacterized protein</fullName>
    </submittedName>
</protein>
<sequence>MLVKVMTGGLRELSGEGIRRTINAIGPERFGPLDEKDSGAQTNKYRCNRGKASCLPMGREAGFRQ</sequence>
<reference evidence="1 2" key="1">
    <citation type="submission" date="2023-07" db="EMBL/GenBank/DDBJ databases">
        <authorList>
            <person name="Peeters C."/>
        </authorList>
    </citation>
    <scope>NUCLEOTIDE SEQUENCE [LARGE SCALE GENOMIC DNA]</scope>
    <source>
        <strain evidence="1 2">LMG 18101</strain>
    </source>
</reference>
<evidence type="ECO:0000313" key="2">
    <source>
        <dbReference type="Proteomes" id="UP001189757"/>
    </source>
</evidence>
<comment type="caution">
    <text evidence="1">The sequence shown here is derived from an EMBL/GenBank/DDBJ whole genome shotgun (WGS) entry which is preliminary data.</text>
</comment>